<gene>
    <name evidence="2" type="ORF">CP49_23845</name>
</gene>
<dbReference type="Gene3D" id="1.10.150.20">
    <property type="entry name" value="5' to 3' exonuclease, C-terminal subdomain"/>
    <property type="match status" value="1"/>
</dbReference>
<sequence length="79" mass="8541">MSEPNMLDPTPELPDDTPISNVEFPVRICNVLAAAGLKTVGEVRETSDEILLSFQELGKASVAYLRETLGLPPCDGVRL</sequence>
<evidence type="ECO:0000259" key="1">
    <source>
        <dbReference type="Pfam" id="PF03118"/>
    </source>
</evidence>
<evidence type="ECO:0000313" key="3">
    <source>
        <dbReference type="Proteomes" id="UP000051913"/>
    </source>
</evidence>
<proteinExistence type="predicted"/>
<comment type="caution">
    <text evidence="2">The sequence shown here is derived from an EMBL/GenBank/DDBJ whole genome shotgun (WGS) entry which is preliminary data.</text>
</comment>
<evidence type="ECO:0000313" key="2">
    <source>
        <dbReference type="EMBL" id="KRR04256.1"/>
    </source>
</evidence>
<dbReference type="SUPFAM" id="SSF47789">
    <property type="entry name" value="C-terminal domain of RNA polymerase alpha subunit"/>
    <property type="match status" value="1"/>
</dbReference>
<accession>A0A0R3LGU6</accession>
<dbReference type="GO" id="GO:0003899">
    <property type="term" value="F:DNA-directed RNA polymerase activity"/>
    <property type="evidence" value="ECO:0007669"/>
    <property type="project" value="InterPro"/>
</dbReference>
<dbReference type="GO" id="GO:0006351">
    <property type="term" value="P:DNA-templated transcription"/>
    <property type="evidence" value="ECO:0007669"/>
    <property type="project" value="InterPro"/>
</dbReference>
<dbReference type="AlphaFoldDB" id="A0A0R3LGU6"/>
<reference evidence="2 3" key="1">
    <citation type="submission" date="2014-03" db="EMBL/GenBank/DDBJ databases">
        <title>Bradyrhizobium valentinum sp. nov., isolated from effective nodules of Lupinus mariae-josephae, a lupine endemic of basic-lime soils in Eastern Spain.</title>
        <authorList>
            <person name="Duran D."/>
            <person name="Rey L."/>
            <person name="Navarro A."/>
            <person name="Busquets A."/>
            <person name="Imperial J."/>
            <person name="Ruiz-Argueso T."/>
        </authorList>
    </citation>
    <scope>NUCLEOTIDE SEQUENCE [LARGE SCALE GENOMIC DNA]</scope>
    <source>
        <strain evidence="2 3">LmjM3</strain>
    </source>
</reference>
<dbReference type="EMBL" id="LLXX01000128">
    <property type="protein sequence ID" value="KRR04256.1"/>
    <property type="molecule type" value="Genomic_DNA"/>
</dbReference>
<protein>
    <recommendedName>
        <fullName evidence="1">RNA polymerase alpha subunit C-terminal domain-containing protein</fullName>
    </recommendedName>
</protein>
<dbReference type="Proteomes" id="UP000051913">
    <property type="component" value="Unassembled WGS sequence"/>
</dbReference>
<dbReference type="GO" id="GO:0003677">
    <property type="term" value="F:DNA binding"/>
    <property type="evidence" value="ECO:0007669"/>
    <property type="project" value="InterPro"/>
</dbReference>
<feature type="domain" description="RNA polymerase alpha subunit C-terminal" evidence="1">
    <location>
        <begin position="16"/>
        <end position="69"/>
    </location>
</feature>
<organism evidence="2 3">
    <name type="scientific">Bradyrhizobium valentinum</name>
    <dbReference type="NCBI Taxonomy" id="1518501"/>
    <lineage>
        <taxon>Bacteria</taxon>
        <taxon>Pseudomonadati</taxon>
        <taxon>Pseudomonadota</taxon>
        <taxon>Alphaproteobacteria</taxon>
        <taxon>Hyphomicrobiales</taxon>
        <taxon>Nitrobacteraceae</taxon>
        <taxon>Bradyrhizobium</taxon>
    </lineage>
</organism>
<name>A0A0R3LGU6_9BRAD</name>
<dbReference type="InterPro" id="IPR011260">
    <property type="entry name" value="RNAP_asu_C"/>
</dbReference>
<dbReference type="Pfam" id="PF03118">
    <property type="entry name" value="RNA_pol_A_CTD"/>
    <property type="match status" value="1"/>
</dbReference>
<keyword evidence="3" id="KW-1185">Reference proteome</keyword>